<reference evidence="2 3" key="1">
    <citation type="submission" date="2019-06" db="EMBL/GenBank/DDBJ databases">
        <title>Draft genomes of female and male turbot (Scophthalmus maximus).</title>
        <authorList>
            <person name="Xu H."/>
            <person name="Xu X.-W."/>
            <person name="Shao C."/>
            <person name="Chen S."/>
        </authorList>
    </citation>
    <scope>NUCLEOTIDE SEQUENCE [LARGE SCALE GENOMIC DNA]</scope>
    <source>
        <strain evidence="2">Ysfricsl-2016a</strain>
        <tissue evidence="2">Blood</tissue>
    </source>
</reference>
<sequence>MHGQGDGFNNMTWLFNIMQEDPRFIDGSGDHVYHDYIVFDLDMAAEIIVEIHLPAEQDDPLLERGGVFNRFQVMPEFAAMPVDQEDPHLIEGIEEPVNLPAQHDDPLPGGVGEEVDDEEEEVEDEDGKDDEGSDSSVSRVSEEEENEDEDESHWPGIRWRDDWDSDTGSEVEEVPLPAVSRKRKRDEDDDEDETSGRNGLR</sequence>
<dbReference type="Proteomes" id="UP000438429">
    <property type="component" value="Unassembled WGS sequence"/>
</dbReference>
<feature type="compositionally biased region" description="Acidic residues" evidence="1">
    <location>
        <begin position="163"/>
        <end position="173"/>
    </location>
</feature>
<evidence type="ECO:0000313" key="3">
    <source>
        <dbReference type="Proteomes" id="UP000438429"/>
    </source>
</evidence>
<accession>A0A6A4RTD9</accession>
<dbReference type="EMBL" id="VEVO01000022">
    <property type="protein sequence ID" value="KAF0023455.1"/>
    <property type="molecule type" value="Genomic_DNA"/>
</dbReference>
<dbReference type="AlphaFoldDB" id="A0A6A4RTD9"/>
<evidence type="ECO:0000313" key="2">
    <source>
        <dbReference type="EMBL" id="KAF0023455.1"/>
    </source>
</evidence>
<name>A0A6A4RTD9_SCOMX</name>
<protein>
    <submittedName>
        <fullName evidence="2">Uncharacterized protein</fullName>
    </submittedName>
</protein>
<evidence type="ECO:0000256" key="1">
    <source>
        <dbReference type="SAM" id="MobiDB-lite"/>
    </source>
</evidence>
<feature type="region of interest" description="Disordered" evidence="1">
    <location>
        <begin position="98"/>
        <end position="201"/>
    </location>
</feature>
<comment type="caution">
    <text evidence="2">The sequence shown here is derived from an EMBL/GenBank/DDBJ whole genome shotgun (WGS) entry which is preliminary data.</text>
</comment>
<gene>
    <name evidence="2" type="ORF">F2P81_024085</name>
</gene>
<feature type="compositionally biased region" description="Acidic residues" evidence="1">
    <location>
        <begin position="113"/>
        <end position="133"/>
    </location>
</feature>
<proteinExistence type="predicted"/>
<feature type="compositionally biased region" description="Acidic residues" evidence="1">
    <location>
        <begin position="142"/>
        <end position="151"/>
    </location>
</feature>
<organism evidence="2 3">
    <name type="scientific">Scophthalmus maximus</name>
    <name type="common">Turbot</name>
    <name type="synonym">Psetta maxima</name>
    <dbReference type="NCBI Taxonomy" id="52904"/>
    <lineage>
        <taxon>Eukaryota</taxon>
        <taxon>Metazoa</taxon>
        <taxon>Chordata</taxon>
        <taxon>Craniata</taxon>
        <taxon>Vertebrata</taxon>
        <taxon>Euteleostomi</taxon>
        <taxon>Actinopterygii</taxon>
        <taxon>Neopterygii</taxon>
        <taxon>Teleostei</taxon>
        <taxon>Neoteleostei</taxon>
        <taxon>Acanthomorphata</taxon>
        <taxon>Carangaria</taxon>
        <taxon>Pleuronectiformes</taxon>
        <taxon>Pleuronectoidei</taxon>
        <taxon>Scophthalmidae</taxon>
        <taxon>Scophthalmus</taxon>
    </lineage>
</organism>